<dbReference type="Proteomes" id="UP000058925">
    <property type="component" value="Chromosome"/>
</dbReference>
<evidence type="ECO:0000313" key="2">
    <source>
        <dbReference type="Proteomes" id="UP000058925"/>
    </source>
</evidence>
<organism evidence="1 2">
    <name type="scientific">Candidatus Nitrosocosmicus oleophilus</name>
    <dbReference type="NCBI Taxonomy" id="1353260"/>
    <lineage>
        <taxon>Archaea</taxon>
        <taxon>Nitrososphaerota</taxon>
        <taxon>Nitrososphaeria</taxon>
        <taxon>Nitrososphaerales</taxon>
        <taxon>Nitrososphaeraceae</taxon>
        <taxon>Candidatus Nitrosocosmicus</taxon>
    </lineage>
</organism>
<reference evidence="2" key="1">
    <citation type="submission" date="2015-10" db="EMBL/GenBank/DDBJ databases">
        <title>Niche specialization of a soil ammonia-oxidizing archaeon, Candidatus Nitrosocosmicus oleophilus.</title>
        <authorList>
            <person name="Jung M.-Y."/>
            <person name="Rhee S.-K."/>
        </authorList>
    </citation>
    <scope>NUCLEOTIDE SEQUENCE [LARGE SCALE GENOMIC DNA]</scope>
    <source>
        <strain evidence="2">MY3</strain>
    </source>
</reference>
<dbReference type="KEGG" id="taa:NMY3_02597"/>
<dbReference type="EMBL" id="CP012850">
    <property type="protein sequence ID" value="ALI36788.1"/>
    <property type="molecule type" value="Genomic_DNA"/>
</dbReference>
<keyword evidence="2" id="KW-1185">Reference proteome</keyword>
<proteinExistence type="predicted"/>
<name>A0A654LZB9_9ARCH</name>
<dbReference type="AlphaFoldDB" id="A0A654LZB9"/>
<gene>
    <name evidence="1" type="ORF">NMY3_02597</name>
</gene>
<accession>A0A654LZB9</accession>
<protein>
    <submittedName>
        <fullName evidence="1">Uncharacterized protein</fullName>
    </submittedName>
</protein>
<evidence type="ECO:0000313" key="1">
    <source>
        <dbReference type="EMBL" id="ALI36788.1"/>
    </source>
</evidence>
<sequence length="61" mass="7116">MVLILFRFFIGIYQEMRHAFCLDVDKIISHTNKDMVKVPVIAKKRTIKCPNLGENTISIKH</sequence>